<accession>A0ABQ9T9B1</accession>
<protein>
    <submittedName>
        <fullName evidence="1">Uncharacterized protein</fullName>
    </submittedName>
</protein>
<sequence length="129" mass="14171">MPCSAVCWSCSPMGWPSSRHGQGVVGVVWQGHDVGLWLLFTPPRTWRCREVVVRTRNDSSWSDLETFLEEEAPKVRATQACQWRVGSCCPVPCTPAQSLALAPSTPPHLSWIRSFHVPGSPCPDPGSSD</sequence>
<dbReference type="EMBL" id="JASSZA010000411">
    <property type="protein sequence ID" value="KAK2081130.1"/>
    <property type="molecule type" value="Genomic_DNA"/>
</dbReference>
<name>A0ABQ9T9B1_SAGOE</name>
<organism evidence="1 2">
    <name type="scientific">Saguinus oedipus</name>
    <name type="common">Cotton-top tamarin</name>
    <name type="synonym">Oedipomidas oedipus</name>
    <dbReference type="NCBI Taxonomy" id="9490"/>
    <lineage>
        <taxon>Eukaryota</taxon>
        <taxon>Metazoa</taxon>
        <taxon>Chordata</taxon>
        <taxon>Craniata</taxon>
        <taxon>Vertebrata</taxon>
        <taxon>Euteleostomi</taxon>
        <taxon>Mammalia</taxon>
        <taxon>Eutheria</taxon>
        <taxon>Euarchontoglires</taxon>
        <taxon>Primates</taxon>
        <taxon>Haplorrhini</taxon>
        <taxon>Platyrrhini</taxon>
        <taxon>Cebidae</taxon>
        <taxon>Callitrichinae</taxon>
        <taxon>Saguinus</taxon>
    </lineage>
</organism>
<comment type="caution">
    <text evidence="1">The sequence shown here is derived from an EMBL/GenBank/DDBJ whole genome shotgun (WGS) entry which is preliminary data.</text>
</comment>
<dbReference type="Proteomes" id="UP001266305">
    <property type="component" value="Unassembled WGS sequence"/>
</dbReference>
<keyword evidence="2" id="KW-1185">Reference proteome</keyword>
<evidence type="ECO:0000313" key="2">
    <source>
        <dbReference type="Proteomes" id="UP001266305"/>
    </source>
</evidence>
<gene>
    <name evidence="1" type="ORF">P7K49_040245</name>
</gene>
<reference evidence="1 2" key="1">
    <citation type="submission" date="2023-05" db="EMBL/GenBank/DDBJ databases">
        <title>B98-5 Cell Line De Novo Hybrid Assembly: An Optical Mapping Approach.</title>
        <authorList>
            <person name="Kananen K."/>
            <person name="Auerbach J.A."/>
            <person name="Kautto E."/>
            <person name="Blachly J.S."/>
        </authorList>
    </citation>
    <scope>NUCLEOTIDE SEQUENCE [LARGE SCALE GENOMIC DNA]</scope>
    <source>
        <strain evidence="1">B95-8</strain>
        <tissue evidence="1">Cell line</tissue>
    </source>
</reference>
<evidence type="ECO:0000313" key="1">
    <source>
        <dbReference type="EMBL" id="KAK2081130.1"/>
    </source>
</evidence>
<proteinExistence type="predicted"/>